<keyword evidence="2" id="KW-1185">Reference proteome</keyword>
<proteinExistence type="predicted"/>
<dbReference type="RefSeq" id="WP_066192883.1">
    <property type="nucleotide sequence ID" value="NZ_JAFDQP010000010.1"/>
</dbReference>
<name>A0A2N0ZJN0_9BACI</name>
<gene>
    <name evidence="1" type="ORF">CWS20_07630</name>
</gene>
<evidence type="ECO:0008006" key="3">
    <source>
        <dbReference type="Google" id="ProtNLM"/>
    </source>
</evidence>
<dbReference type="EMBL" id="PISD01000013">
    <property type="protein sequence ID" value="PKG29727.1"/>
    <property type="molecule type" value="Genomic_DNA"/>
</dbReference>
<organism evidence="1 2">
    <name type="scientific">Cytobacillus horneckiae</name>
    <dbReference type="NCBI Taxonomy" id="549687"/>
    <lineage>
        <taxon>Bacteria</taxon>
        <taxon>Bacillati</taxon>
        <taxon>Bacillota</taxon>
        <taxon>Bacilli</taxon>
        <taxon>Bacillales</taxon>
        <taxon>Bacillaceae</taxon>
        <taxon>Cytobacillus</taxon>
    </lineage>
</organism>
<dbReference type="AlphaFoldDB" id="A0A2N0ZJN0"/>
<sequence length="259" mass="30538">MKKRNHGIRDHIYLLLNEKDQYVISYGIEFSEFTYSLSQTMNNLLLLKHQFEEGEMNMHTMFEFVSRDYLTQLAEDDVYGYGDFCWIDFEEEEALNELPGQVIAELLYIGHTKEHLRKPFYNHLSNRYVYLAHDDGWLNKVYYRDFNDFYRMLGDVIPIKMEQMKVEKSILGLKKKKSYPSVPQESILALKNLMKEGLVISLSDCEQTRAKISIPLWSIGDFTNMDEMYDEFVATSAQSPCEAMLVFDKKTREWQVTGC</sequence>
<protein>
    <recommendedName>
        <fullName evidence="3">Oxalate:formate antiporter</fullName>
    </recommendedName>
</protein>
<evidence type="ECO:0000313" key="2">
    <source>
        <dbReference type="Proteomes" id="UP000233343"/>
    </source>
</evidence>
<comment type="caution">
    <text evidence="1">The sequence shown here is derived from an EMBL/GenBank/DDBJ whole genome shotgun (WGS) entry which is preliminary data.</text>
</comment>
<accession>A0A2N0ZJN0</accession>
<dbReference type="Proteomes" id="UP000233343">
    <property type="component" value="Unassembled WGS sequence"/>
</dbReference>
<reference evidence="1 2" key="1">
    <citation type="journal article" date="2010" name="Int. J. Syst. Evol. Microbiol.">
        <title>Bacillus horneckiae sp. nov., isolated from a spacecraft-assembly clean room.</title>
        <authorList>
            <person name="Vaishampayan P."/>
            <person name="Probst A."/>
            <person name="Krishnamurthi S."/>
            <person name="Ghosh S."/>
            <person name="Osman S."/>
            <person name="McDowall A."/>
            <person name="Ruckmani A."/>
            <person name="Mayilraj S."/>
            <person name="Venkateswaran K."/>
        </authorList>
    </citation>
    <scope>NUCLEOTIDE SEQUENCE [LARGE SCALE GENOMIC DNA]</scope>
    <source>
        <strain evidence="2">1PO1SC</strain>
    </source>
</reference>
<evidence type="ECO:0000313" key="1">
    <source>
        <dbReference type="EMBL" id="PKG29727.1"/>
    </source>
</evidence>